<dbReference type="EMBL" id="MLYV02000501">
    <property type="protein sequence ID" value="PSR88982.1"/>
    <property type="molecule type" value="Genomic_DNA"/>
</dbReference>
<feature type="region of interest" description="Disordered" evidence="1">
    <location>
        <begin position="115"/>
        <end position="164"/>
    </location>
</feature>
<evidence type="ECO:0000313" key="3">
    <source>
        <dbReference type="Proteomes" id="UP000186601"/>
    </source>
</evidence>
<dbReference type="AlphaFoldDB" id="A0A2R6PCB0"/>
<sequence length="241" mass="26486">MTMRQNRRHSLLSSGDAGNRRKATPTVESYTEHAYTITIGDAILDLRSTDHMGFAAMDVILRRVYHEPWKYGHDLAVDSQPPAREESSLTEEKVKMIQEPTECKTIAEVVESAIQLEADDSSTSEEEGSDISDDEDDEDISDDDDEEDSSSSHSSSVNSYARSPLSKCLQDSRPVFAGYHCTISGCGFSASTAEHVRHHRLTSNHGYLLEIDIITPSQPANALHPKPQLTPIKEGAPSAGI</sequence>
<protein>
    <submittedName>
        <fullName evidence="2">Uncharacterized protein</fullName>
    </submittedName>
</protein>
<dbReference type="OrthoDB" id="10644017at2759"/>
<comment type="caution">
    <text evidence="2">The sequence shown here is derived from an EMBL/GenBank/DDBJ whole genome shotgun (WGS) entry which is preliminary data.</text>
</comment>
<evidence type="ECO:0000313" key="2">
    <source>
        <dbReference type="EMBL" id="PSR88982.1"/>
    </source>
</evidence>
<reference evidence="2 3" key="1">
    <citation type="submission" date="2018-02" db="EMBL/GenBank/DDBJ databases">
        <title>Genome sequence of the basidiomycete white-rot fungus Phlebia centrifuga.</title>
        <authorList>
            <person name="Granchi Z."/>
            <person name="Peng M."/>
            <person name="de Vries R.P."/>
            <person name="Hilden K."/>
            <person name="Makela M.R."/>
            <person name="Grigoriev I."/>
            <person name="Riley R."/>
        </authorList>
    </citation>
    <scope>NUCLEOTIDE SEQUENCE [LARGE SCALE GENOMIC DNA]</scope>
    <source>
        <strain evidence="2 3">FBCC195</strain>
    </source>
</reference>
<proteinExistence type="predicted"/>
<evidence type="ECO:0000256" key="1">
    <source>
        <dbReference type="SAM" id="MobiDB-lite"/>
    </source>
</evidence>
<dbReference type="Proteomes" id="UP000186601">
    <property type="component" value="Unassembled WGS sequence"/>
</dbReference>
<organism evidence="2 3">
    <name type="scientific">Hermanssonia centrifuga</name>
    <dbReference type="NCBI Taxonomy" id="98765"/>
    <lineage>
        <taxon>Eukaryota</taxon>
        <taxon>Fungi</taxon>
        <taxon>Dikarya</taxon>
        <taxon>Basidiomycota</taxon>
        <taxon>Agaricomycotina</taxon>
        <taxon>Agaricomycetes</taxon>
        <taxon>Polyporales</taxon>
        <taxon>Meruliaceae</taxon>
        <taxon>Hermanssonia</taxon>
    </lineage>
</organism>
<accession>A0A2R6PCB0</accession>
<name>A0A2R6PCB0_9APHY</name>
<feature type="compositionally biased region" description="Basic residues" evidence="1">
    <location>
        <begin position="1"/>
        <end position="10"/>
    </location>
</feature>
<feature type="compositionally biased region" description="Acidic residues" evidence="1">
    <location>
        <begin position="117"/>
        <end position="149"/>
    </location>
</feature>
<gene>
    <name evidence="2" type="ORF">PHLCEN_2v4944</name>
</gene>
<feature type="region of interest" description="Disordered" evidence="1">
    <location>
        <begin position="1"/>
        <end position="26"/>
    </location>
</feature>
<keyword evidence="3" id="KW-1185">Reference proteome</keyword>